<dbReference type="SUPFAM" id="SSF57667">
    <property type="entry name" value="beta-beta-alpha zinc fingers"/>
    <property type="match status" value="2"/>
</dbReference>
<feature type="domain" description="C2H2-type" evidence="7">
    <location>
        <begin position="170"/>
        <end position="195"/>
    </location>
</feature>
<feature type="domain" description="C2H2-type" evidence="7">
    <location>
        <begin position="142"/>
        <end position="169"/>
    </location>
</feature>
<protein>
    <submittedName>
        <fullName evidence="9">Zinc finger protein GFI1 homolog pag-3</fullName>
    </submittedName>
</protein>
<dbReference type="Gene3D" id="3.30.160.60">
    <property type="entry name" value="Classic Zinc Finger"/>
    <property type="match status" value="4"/>
</dbReference>
<keyword evidence="3 6" id="KW-0863">Zinc-finger</keyword>
<keyword evidence="2" id="KW-0677">Repeat</keyword>
<evidence type="ECO:0000313" key="9">
    <source>
        <dbReference type="RefSeq" id="XP_065660340.1"/>
    </source>
</evidence>
<name>A0ABM4CF54_HYDVU</name>
<proteinExistence type="predicted"/>
<evidence type="ECO:0000256" key="6">
    <source>
        <dbReference type="PROSITE-ProRule" id="PRU00042"/>
    </source>
</evidence>
<feature type="domain" description="C2H2-type" evidence="7">
    <location>
        <begin position="86"/>
        <end position="113"/>
    </location>
</feature>
<dbReference type="Pfam" id="PF00096">
    <property type="entry name" value="zf-C2H2"/>
    <property type="match status" value="4"/>
</dbReference>
<evidence type="ECO:0000313" key="8">
    <source>
        <dbReference type="Proteomes" id="UP001652625"/>
    </source>
</evidence>
<reference evidence="9" key="1">
    <citation type="submission" date="2025-08" db="UniProtKB">
        <authorList>
            <consortium name="RefSeq"/>
        </authorList>
    </citation>
    <scope>IDENTIFICATION</scope>
</reference>
<sequence length="195" mass="23171">MPHIFLLKRYPLLRKIDWYEQIEITEVQNERRCSLDSSGEASNTSCTCSEYEDDRVFSTGAPPPLIPDNKNKQFLSKRFEYNESFYSCAECGKKFYRWTSLTTHMLIHTDEKPFQCSYCGKKFLRKSDLKKHEMMHTGVKPHQCTICGKHFSQSSNMLTHMRRHTGVKPFSCQKCRRAFYRKVDLRRHVSRHIEE</sequence>
<feature type="domain" description="C2H2-type" evidence="7">
    <location>
        <begin position="114"/>
        <end position="141"/>
    </location>
</feature>
<evidence type="ECO:0000256" key="1">
    <source>
        <dbReference type="ARBA" id="ARBA00022723"/>
    </source>
</evidence>
<evidence type="ECO:0000259" key="7">
    <source>
        <dbReference type="PROSITE" id="PS50157"/>
    </source>
</evidence>
<dbReference type="InterPro" id="IPR036236">
    <property type="entry name" value="Znf_C2H2_sf"/>
</dbReference>
<gene>
    <name evidence="9" type="primary">LOC101237795</name>
</gene>
<accession>A0ABM4CF54</accession>
<evidence type="ECO:0000256" key="4">
    <source>
        <dbReference type="ARBA" id="ARBA00022833"/>
    </source>
</evidence>
<dbReference type="Proteomes" id="UP001652625">
    <property type="component" value="Chromosome 08"/>
</dbReference>
<dbReference type="InterPro" id="IPR013087">
    <property type="entry name" value="Znf_C2H2_type"/>
</dbReference>
<keyword evidence="1" id="KW-0479">Metal-binding</keyword>
<evidence type="ECO:0000256" key="3">
    <source>
        <dbReference type="ARBA" id="ARBA00022771"/>
    </source>
</evidence>
<dbReference type="PROSITE" id="PS00028">
    <property type="entry name" value="ZINC_FINGER_C2H2_1"/>
    <property type="match status" value="4"/>
</dbReference>
<dbReference type="PROSITE" id="PS50157">
    <property type="entry name" value="ZINC_FINGER_C2H2_2"/>
    <property type="match status" value="4"/>
</dbReference>
<dbReference type="GeneID" id="101237795"/>
<keyword evidence="8" id="KW-1185">Reference proteome</keyword>
<evidence type="ECO:0000256" key="5">
    <source>
        <dbReference type="ARBA" id="ARBA00023242"/>
    </source>
</evidence>
<dbReference type="PANTHER" id="PTHR24393">
    <property type="entry name" value="ZINC FINGER PROTEIN"/>
    <property type="match status" value="1"/>
</dbReference>
<keyword evidence="4" id="KW-0862">Zinc</keyword>
<keyword evidence="5" id="KW-0539">Nucleus</keyword>
<dbReference type="SMART" id="SM00355">
    <property type="entry name" value="ZnF_C2H2"/>
    <property type="match status" value="4"/>
</dbReference>
<dbReference type="RefSeq" id="XP_065660340.1">
    <property type="nucleotide sequence ID" value="XM_065804268.1"/>
</dbReference>
<evidence type="ECO:0000256" key="2">
    <source>
        <dbReference type="ARBA" id="ARBA00022737"/>
    </source>
</evidence>
<dbReference type="PANTHER" id="PTHR24393:SF138">
    <property type="entry name" value="IP01201P-RELATED"/>
    <property type="match status" value="1"/>
</dbReference>
<organism evidence="8 9">
    <name type="scientific">Hydra vulgaris</name>
    <name type="common">Hydra</name>
    <name type="synonym">Hydra attenuata</name>
    <dbReference type="NCBI Taxonomy" id="6087"/>
    <lineage>
        <taxon>Eukaryota</taxon>
        <taxon>Metazoa</taxon>
        <taxon>Cnidaria</taxon>
        <taxon>Hydrozoa</taxon>
        <taxon>Hydroidolina</taxon>
        <taxon>Anthoathecata</taxon>
        <taxon>Aplanulata</taxon>
        <taxon>Hydridae</taxon>
        <taxon>Hydra</taxon>
    </lineage>
</organism>